<gene>
    <name evidence="2" type="ORF">GGR00_001171</name>
</gene>
<dbReference type="EMBL" id="JACHOU010000002">
    <property type="protein sequence ID" value="MBB6353403.1"/>
    <property type="molecule type" value="Genomic_DNA"/>
</dbReference>
<name>A0A7X0F5A6_9HYPH</name>
<sequence>MNVTMKLTLDGLKRALRWKAHELAENAEQGYRDATPAKRLADVPSLRARARSKRERNDDRPGR</sequence>
<keyword evidence="3" id="KW-1185">Reference proteome</keyword>
<protein>
    <submittedName>
        <fullName evidence="2">Uncharacterized protein</fullName>
    </submittedName>
</protein>
<accession>A0A7X0F5A6</accession>
<dbReference type="Proteomes" id="UP000536262">
    <property type="component" value="Unassembled WGS sequence"/>
</dbReference>
<organism evidence="2 3">
    <name type="scientific">Aminobacter aganoensis</name>
    <dbReference type="NCBI Taxonomy" id="83264"/>
    <lineage>
        <taxon>Bacteria</taxon>
        <taxon>Pseudomonadati</taxon>
        <taxon>Pseudomonadota</taxon>
        <taxon>Alphaproteobacteria</taxon>
        <taxon>Hyphomicrobiales</taxon>
        <taxon>Phyllobacteriaceae</taxon>
        <taxon>Aminobacter</taxon>
    </lineage>
</organism>
<evidence type="ECO:0000313" key="2">
    <source>
        <dbReference type="EMBL" id="MBB6353403.1"/>
    </source>
</evidence>
<evidence type="ECO:0000313" key="3">
    <source>
        <dbReference type="Proteomes" id="UP000536262"/>
    </source>
</evidence>
<dbReference type="RefSeq" id="WP_184698438.1">
    <property type="nucleotide sequence ID" value="NZ_BAABEG010000001.1"/>
</dbReference>
<dbReference type="AlphaFoldDB" id="A0A7X0F5A6"/>
<evidence type="ECO:0000256" key="1">
    <source>
        <dbReference type="SAM" id="MobiDB-lite"/>
    </source>
</evidence>
<proteinExistence type="predicted"/>
<comment type="caution">
    <text evidence="2">The sequence shown here is derived from an EMBL/GenBank/DDBJ whole genome shotgun (WGS) entry which is preliminary data.</text>
</comment>
<feature type="region of interest" description="Disordered" evidence="1">
    <location>
        <begin position="26"/>
        <end position="63"/>
    </location>
</feature>
<reference evidence="2 3" key="1">
    <citation type="submission" date="2020-08" db="EMBL/GenBank/DDBJ databases">
        <title>Genomic Encyclopedia of Type Strains, Phase IV (KMG-IV): sequencing the most valuable type-strain genomes for metagenomic binning, comparative biology and taxonomic classification.</title>
        <authorList>
            <person name="Goeker M."/>
        </authorList>
    </citation>
    <scope>NUCLEOTIDE SEQUENCE [LARGE SCALE GENOMIC DNA]</scope>
    <source>
        <strain evidence="2 3">DSM 7051</strain>
    </source>
</reference>